<evidence type="ECO:0000313" key="2">
    <source>
        <dbReference type="WBParaSite" id="JU765_v2.g19770.t3"/>
    </source>
</evidence>
<dbReference type="Proteomes" id="UP000887576">
    <property type="component" value="Unplaced"/>
</dbReference>
<name>A0AC34QVV4_9BILA</name>
<accession>A0AC34QVV4</accession>
<dbReference type="WBParaSite" id="JU765_v2.g19770.t3">
    <property type="protein sequence ID" value="JU765_v2.g19770.t3"/>
    <property type="gene ID" value="JU765_v2.g19770"/>
</dbReference>
<reference evidence="2" key="1">
    <citation type="submission" date="2022-11" db="UniProtKB">
        <authorList>
            <consortium name="WormBaseParasite"/>
        </authorList>
    </citation>
    <scope>IDENTIFICATION</scope>
</reference>
<sequence length="386" mass="44707">MAFLTVSRLLRSMKHLSLTTTIWIFFTFSLVIFASFLTPFFLRFLLLPKTTIHEEHLDFTFRTCDDQLSGVCSYPEAILDLNQLGYPLSPGYYYALTLKLELFDSDQNQKLGIFQAQITAKDENQKVLSTQITAKDENQKVLSSFKKPLIFRKSFFSKIYVFARNTIFFPLYLIGYFDNTDTVQTVLFTSNFYESSLKPTTYLIVQIQNRFVQVASAFLEIRAIVGFSAWLFNDFPIISFFLISTISFMANFCVFMIYWSIKGIVVYVEEEEIILEERVKPKVEIKKSMIQVIIDIIRGFIPLKMTKPVAVETRPKTPEPSPLVWNVNEVPESQKLEDFFGFENIPDVDDIDDAITSLREQLENHTTNFDGPRKRRVKNANILVNG</sequence>
<protein>
    <submittedName>
        <fullName evidence="2">Seipin</fullName>
    </submittedName>
</protein>
<proteinExistence type="predicted"/>
<evidence type="ECO:0000313" key="1">
    <source>
        <dbReference type="Proteomes" id="UP000887576"/>
    </source>
</evidence>
<organism evidence="1 2">
    <name type="scientific">Panagrolaimus sp. JU765</name>
    <dbReference type="NCBI Taxonomy" id="591449"/>
    <lineage>
        <taxon>Eukaryota</taxon>
        <taxon>Metazoa</taxon>
        <taxon>Ecdysozoa</taxon>
        <taxon>Nematoda</taxon>
        <taxon>Chromadorea</taxon>
        <taxon>Rhabditida</taxon>
        <taxon>Tylenchina</taxon>
        <taxon>Panagrolaimomorpha</taxon>
        <taxon>Panagrolaimoidea</taxon>
        <taxon>Panagrolaimidae</taxon>
        <taxon>Panagrolaimus</taxon>
    </lineage>
</organism>